<dbReference type="RefSeq" id="WP_006303072.1">
    <property type="nucleotide sequence ID" value="NZ_ACGK02000002.1"/>
</dbReference>
<name>F1T5Y3_9ACTN</name>
<dbReference type="Proteomes" id="UP000005947">
    <property type="component" value="Unassembled WGS sequence"/>
</dbReference>
<dbReference type="InterPro" id="IPR015422">
    <property type="entry name" value="PyrdxlP-dep_Trfase_small"/>
</dbReference>
<dbReference type="GO" id="GO:0031071">
    <property type="term" value="F:cysteine desulfurase activity"/>
    <property type="evidence" value="ECO:0007669"/>
    <property type="project" value="UniProtKB-UniRule"/>
</dbReference>
<keyword evidence="4 8" id="KW-0808">Transferase</keyword>
<comment type="catalytic activity">
    <reaction evidence="6 8">
        <text>(sulfur carrier)-H + L-cysteine = (sulfur carrier)-SH + L-alanine</text>
        <dbReference type="Rhea" id="RHEA:43892"/>
        <dbReference type="Rhea" id="RHEA-COMP:14737"/>
        <dbReference type="Rhea" id="RHEA-COMP:14739"/>
        <dbReference type="ChEBI" id="CHEBI:29917"/>
        <dbReference type="ChEBI" id="CHEBI:35235"/>
        <dbReference type="ChEBI" id="CHEBI:57972"/>
        <dbReference type="ChEBI" id="CHEBI:64428"/>
        <dbReference type="EC" id="2.8.1.7"/>
    </reaction>
</comment>
<dbReference type="eggNOG" id="COG0520">
    <property type="taxonomic scope" value="Bacteria"/>
</dbReference>
<proteinExistence type="inferred from homology"/>
<dbReference type="OrthoDB" id="9804366at2"/>
<dbReference type="PROSITE" id="PS00595">
    <property type="entry name" value="AA_TRANSFER_CLASS_5"/>
    <property type="match status" value="1"/>
</dbReference>
<keyword evidence="5 8" id="KW-0663">Pyridoxal phosphate</keyword>
<dbReference type="EMBL" id="ACGK02000002">
    <property type="protein sequence ID" value="EGF22888.1"/>
    <property type="molecule type" value="Genomic_DNA"/>
</dbReference>
<evidence type="ECO:0000256" key="6">
    <source>
        <dbReference type="ARBA" id="ARBA00050776"/>
    </source>
</evidence>
<dbReference type="Gene3D" id="3.90.1150.10">
    <property type="entry name" value="Aspartate Aminotransferase, domain 1"/>
    <property type="match status" value="1"/>
</dbReference>
<dbReference type="InterPro" id="IPR000192">
    <property type="entry name" value="Aminotrans_V_dom"/>
</dbReference>
<evidence type="ECO:0000256" key="8">
    <source>
        <dbReference type="RuleBase" id="RU004506"/>
    </source>
</evidence>
<dbReference type="InterPro" id="IPR015421">
    <property type="entry name" value="PyrdxlP-dep_Trfase_major"/>
</dbReference>
<dbReference type="SUPFAM" id="SSF53383">
    <property type="entry name" value="PLP-dependent transferases"/>
    <property type="match status" value="1"/>
</dbReference>
<comment type="function">
    <text evidence="8">Catalyzes the removal of elemental sulfur and selenium atoms from L-cysteine, L-cystine, L-selenocysteine, and L-selenocystine to produce L-alanine.</text>
</comment>
<dbReference type="GeneID" id="93210629"/>
<dbReference type="GO" id="GO:0030170">
    <property type="term" value="F:pyridoxal phosphate binding"/>
    <property type="evidence" value="ECO:0007669"/>
    <property type="project" value="UniProtKB-UniRule"/>
</dbReference>
<dbReference type="NCBIfam" id="TIGR01979">
    <property type="entry name" value="sufS"/>
    <property type="match status" value="1"/>
</dbReference>
<dbReference type="InterPro" id="IPR010970">
    <property type="entry name" value="Cys_dSase_SufS"/>
</dbReference>
<sequence length="419" mass="46477">MLATNDEQALQENPYKQDFPLLAQHKELAFLDSAATAQRPLEVINAQSEFYHNMNANPLRGLYKLSVMATEAIEATRAHVARFIGAVDTNGEGRAREIVFTRNATESLNLIAQSLGTMCLEPGDEVVISIMEHHSNMIPWQQICKKMHAKLTYLYLDDTCSISDEELERKITNKTKIISLTHVSNVLGITNDIARIAAHAHKVGAYMVVDAAQSAPHMQLDVQQLNCDLLAFSAHKALGPFGIGVMWGKLDILERMPVFLTGGEMIDSVTTSSATWAQVPEKFEAGTQDAAGIYAFDKALSYFDTHDMKKLERREAHLSAYLYSRLSELSFIDIYGAHDPARHRGVVSFNVNGVHPHDVSSILDSYNVCIRAGHHCAQPLLNSLGVQSTCRASIAFYNDARDIDRLIDALQAVHNIFKP</sequence>
<dbReference type="Pfam" id="PF00266">
    <property type="entry name" value="Aminotran_5"/>
    <property type="match status" value="1"/>
</dbReference>
<dbReference type="PANTHER" id="PTHR43586">
    <property type="entry name" value="CYSTEINE DESULFURASE"/>
    <property type="match status" value="1"/>
</dbReference>
<evidence type="ECO:0000256" key="2">
    <source>
        <dbReference type="ARBA" id="ARBA00010447"/>
    </source>
</evidence>
<keyword evidence="11" id="KW-1185">Reference proteome</keyword>
<evidence type="ECO:0000256" key="7">
    <source>
        <dbReference type="RuleBase" id="RU004504"/>
    </source>
</evidence>
<organism evidence="10 11">
    <name type="scientific">Fannyhessea vaginae DSM 15829</name>
    <dbReference type="NCBI Taxonomy" id="525256"/>
    <lineage>
        <taxon>Bacteria</taxon>
        <taxon>Bacillati</taxon>
        <taxon>Actinomycetota</taxon>
        <taxon>Coriobacteriia</taxon>
        <taxon>Coriobacteriales</taxon>
        <taxon>Atopobiaceae</taxon>
        <taxon>Fannyhessea</taxon>
    </lineage>
</organism>
<evidence type="ECO:0000313" key="10">
    <source>
        <dbReference type="EMBL" id="EGF22888.1"/>
    </source>
</evidence>
<evidence type="ECO:0000256" key="3">
    <source>
        <dbReference type="ARBA" id="ARBA00012239"/>
    </source>
</evidence>
<dbReference type="InterPro" id="IPR020578">
    <property type="entry name" value="Aminotrans_V_PyrdxlP_BS"/>
</dbReference>
<dbReference type="PANTHER" id="PTHR43586:SF8">
    <property type="entry name" value="CYSTEINE DESULFURASE 1, CHLOROPLASTIC"/>
    <property type="match status" value="1"/>
</dbReference>
<dbReference type="InterPro" id="IPR015424">
    <property type="entry name" value="PyrdxlP-dep_Trfase"/>
</dbReference>
<feature type="domain" description="Aminotransferase class V" evidence="9">
    <location>
        <begin position="30"/>
        <end position="406"/>
    </location>
</feature>
<dbReference type="CDD" id="cd06453">
    <property type="entry name" value="SufS_like"/>
    <property type="match status" value="1"/>
</dbReference>
<comment type="similarity">
    <text evidence="2 8">Belongs to the class-V pyridoxal-phosphate-dependent aminotransferase family. Csd subfamily.</text>
</comment>
<accession>F1T5Y3</accession>
<evidence type="ECO:0000313" key="11">
    <source>
        <dbReference type="Proteomes" id="UP000005947"/>
    </source>
</evidence>
<dbReference type="AlphaFoldDB" id="F1T5Y3"/>
<evidence type="ECO:0000256" key="5">
    <source>
        <dbReference type="ARBA" id="ARBA00022898"/>
    </source>
</evidence>
<evidence type="ECO:0000259" key="9">
    <source>
        <dbReference type="Pfam" id="PF00266"/>
    </source>
</evidence>
<gene>
    <name evidence="10" type="primary">sufS</name>
    <name evidence="10" type="ORF">HMPREF0091_10883</name>
</gene>
<dbReference type="GO" id="GO:0006534">
    <property type="term" value="P:cysteine metabolic process"/>
    <property type="evidence" value="ECO:0007669"/>
    <property type="project" value="UniProtKB-UniRule"/>
</dbReference>
<comment type="caution">
    <text evidence="10">The sequence shown here is derived from an EMBL/GenBank/DDBJ whole genome shotgun (WGS) entry which is preliminary data.</text>
</comment>
<comment type="cofactor">
    <cofactor evidence="1 7">
        <name>pyridoxal 5'-phosphate</name>
        <dbReference type="ChEBI" id="CHEBI:597326"/>
    </cofactor>
</comment>
<dbReference type="Gene3D" id="3.40.640.10">
    <property type="entry name" value="Type I PLP-dependent aspartate aminotransferase-like (Major domain)"/>
    <property type="match status" value="1"/>
</dbReference>
<reference evidence="10 11" key="1">
    <citation type="submission" date="2011-02" db="EMBL/GenBank/DDBJ databases">
        <authorList>
            <person name="Muzny D."/>
            <person name="Qin X."/>
            <person name="Buhay C."/>
            <person name="Dugan-Rocha S."/>
            <person name="Ding Y."/>
            <person name="Chen G."/>
            <person name="Hawes A."/>
            <person name="Holder M."/>
            <person name="Jhangiani S."/>
            <person name="Johnson A."/>
            <person name="Khan Z."/>
            <person name="Li Z."/>
            <person name="Liu W."/>
            <person name="Liu X."/>
            <person name="Perez L."/>
            <person name="Shen H."/>
            <person name="Wang Q."/>
            <person name="Watt J."/>
            <person name="Xi L."/>
            <person name="Xin Y."/>
            <person name="Zhou J."/>
            <person name="Deng J."/>
            <person name="Jiang H."/>
            <person name="Liu Y."/>
            <person name="Qu J."/>
            <person name="Song X.-Z."/>
            <person name="Zhang L."/>
            <person name="Villasana D."/>
            <person name="Johnson A."/>
            <person name="Liu J."/>
            <person name="Liyanage D."/>
            <person name="Lorensuhewa L."/>
            <person name="Robinson T."/>
            <person name="Song A."/>
            <person name="Song B.-B."/>
            <person name="Dinh H."/>
            <person name="Thornton R."/>
            <person name="Coyle M."/>
            <person name="Francisco L."/>
            <person name="Jackson L."/>
            <person name="Javaid M."/>
            <person name="Korchina V."/>
            <person name="Kovar C."/>
            <person name="Mata R."/>
            <person name="Mathew T."/>
            <person name="Ngo R."/>
            <person name="Nguyen L."/>
            <person name="Nguyen N."/>
            <person name="Okwuonu G."/>
            <person name="Ongeri F."/>
            <person name="Pham C."/>
            <person name="Simmons D."/>
            <person name="Wilczek-Boney K."/>
            <person name="Hale W."/>
            <person name="Jakkamsetti A."/>
            <person name="Pham P."/>
            <person name="Ruth R."/>
            <person name="San Lucas F."/>
            <person name="Warren J."/>
            <person name="Zhang J."/>
            <person name="Zhao Z."/>
            <person name="Zhou C."/>
            <person name="Zhu D."/>
            <person name="Lee S."/>
            <person name="Bess C."/>
            <person name="Blankenburg K."/>
            <person name="Forbes L."/>
            <person name="Fu Q."/>
            <person name="Gubbala S."/>
            <person name="Hirani K."/>
            <person name="Jayaseelan J.C."/>
            <person name="Lara F."/>
            <person name="Munidasa M."/>
            <person name="Palculict T."/>
            <person name="Patil S."/>
            <person name="Pu L.-L."/>
            <person name="Saada N."/>
            <person name="Tang L."/>
            <person name="Weissenberger G."/>
            <person name="Zhu Y."/>
            <person name="Hemphill L."/>
            <person name="Shang Y."/>
            <person name="Youmans B."/>
            <person name="Ayvaz T."/>
            <person name="Ross M."/>
            <person name="Santibanez J."/>
            <person name="Aqrawi P."/>
            <person name="Gross S."/>
            <person name="Joshi V."/>
            <person name="Fowler G."/>
            <person name="Nazareth L."/>
            <person name="Reid J."/>
            <person name="Worley K."/>
            <person name="Petrosino J."/>
            <person name="Highlander S."/>
            <person name="Gibbs R."/>
        </authorList>
    </citation>
    <scope>NUCLEOTIDE SEQUENCE [LARGE SCALE GENOMIC DNA]</scope>
    <source>
        <strain evidence="10 11">DSM 15829</strain>
    </source>
</reference>
<evidence type="ECO:0000256" key="4">
    <source>
        <dbReference type="ARBA" id="ARBA00022679"/>
    </source>
</evidence>
<evidence type="ECO:0000256" key="1">
    <source>
        <dbReference type="ARBA" id="ARBA00001933"/>
    </source>
</evidence>
<protein>
    <recommendedName>
        <fullName evidence="3 8">Cysteine desulfurase</fullName>
        <ecNumber evidence="3 8">2.8.1.7</ecNumber>
    </recommendedName>
</protein>
<dbReference type="EC" id="2.8.1.7" evidence="3 8"/>